<evidence type="ECO:0000313" key="2">
    <source>
        <dbReference type="EMBL" id="MFE4107007.1"/>
    </source>
</evidence>
<dbReference type="InterPro" id="IPR050266">
    <property type="entry name" value="AB_hydrolase_sf"/>
</dbReference>
<reference evidence="2 3" key="1">
    <citation type="submission" date="2024-10" db="EMBL/GenBank/DDBJ databases">
        <authorList>
            <person name="Ratan Roy A."/>
            <person name="Morales Sandoval P.H."/>
            <person name="De Los Santos Villalobos S."/>
            <person name="Chakraborty S."/>
            <person name="Mukherjee J."/>
        </authorList>
    </citation>
    <scope>NUCLEOTIDE SEQUENCE [LARGE SCALE GENOMIC DNA]</scope>
    <source>
        <strain evidence="2 3">S1</strain>
    </source>
</reference>
<keyword evidence="3" id="KW-1185">Reference proteome</keyword>
<dbReference type="PRINTS" id="PR00111">
    <property type="entry name" value="ABHYDROLASE"/>
</dbReference>
<evidence type="ECO:0000313" key="3">
    <source>
        <dbReference type="Proteomes" id="UP001600165"/>
    </source>
</evidence>
<evidence type="ECO:0000259" key="1">
    <source>
        <dbReference type="Pfam" id="PF00561"/>
    </source>
</evidence>
<dbReference type="InterPro" id="IPR000073">
    <property type="entry name" value="AB_hydrolase_1"/>
</dbReference>
<dbReference type="Proteomes" id="UP001600165">
    <property type="component" value="Unassembled WGS sequence"/>
</dbReference>
<organism evidence="2 3">
    <name type="scientific">Almyronema epifaneia S1</name>
    <dbReference type="NCBI Taxonomy" id="2991925"/>
    <lineage>
        <taxon>Bacteria</taxon>
        <taxon>Bacillati</taxon>
        <taxon>Cyanobacteriota</taxon>
        <taxon>Cyanophyceae</taxon>
        <taxon>Nodosilineales</taxon>
        <taxon>Nodosilineaceae</taxon>
        <taxon>Almyronema</taxon>
        <taxon>Almyronema epifaneia</taxon>
    </lineage>
</organism>
<sequence length="286" mass="31425">MSLKTIQLKTYQAAYRQQGQGTPLIFLHGFLGSSANWQPIMSQLPLDYPCIALDLLGFGGSSQPPLKYTIWHQVAFLQEFIAALDLQAVHLVGHSYGGWVAAAYAIAASGYTWAADYSRWLPPTAADPRLISPARLSLVAPAGIRDDSFVGRYTYLRPLLWQTPLIDWILSAIAPLARLCHQEATFAQIYRARTELLKQPVARSFLTDRLTPTDAIDTVEPYLGAIAAPTQIIAGELDSTIPLWHCQTYAAGIPQAQLTVLPQAEHDLIQTHSKAIAQLITQPVTP</sequence>
<protein>
    <submittedName>
        <fullName evidence="2">Alpha/beta fold hydrolase</fullName>
    </submittedName>
</protein>
<dbReference type="Pfam" id="PF00561">
    <property type="entry name" value="Abhydrolase_1"/>
    <property type="match status" value="1"/>
</dbReference>
<feature type="domain" description="AB hydrolase-1" evidence="1">
    <location>
        <begin position="23"/>
        <end position="106"/>
    </location>
</feature>
<proteinExistence type="predicted"/>
<name>A0ABW6IGP1_9CYAN</name>
<dbReference type="RefSeq" id="WP_377965306.1">
    <property type="nucleotide sequence ID" value="NZ_JBHZOL010000075.1"/>
</dbReference>
<dbReference type="EMBL" id="JBHZOL010000075">
    <property type="protein sequence ID" value="MFE4107007.1"/>
    <property type="molecule type" value="Genomic_DNA"/>
</dbReference>
<accession>A0ABW6IGP1</accession>
<dbReference type="Gene3D" id="3.40.50.1820">
    <property type="entry name" value="alpha/beta hydrolase"/>
    <property type="match status" value="1"/>
</dbReference>
<dbReference type="GO" id="GO:0016787">
    <property type="term" value="F:hydrolase activity"/>
    <property type="evidence" value="ECO:0007669"/>
    <property type="project" value="UniProtKB-KW"/>
</dbReference>
<keyword evidence="2" id="KW-0378">Hydrolase</keyword>
<comment type="caution">
    <text evidence="2">The sequence shown here is derived from an EMBL/GenBank/DDBJ whole genome shotgun (WGS) entry which is preliminary data.</text>
</comment>
<gene>
    <name evidence="2" type="ORF">ACFVKH_12000</name>
</gene>
<dbReference type="PANTHER" id="PTHR43798">
    <property type="entry name" value="MONOACYLGLYCEROL LIPASE"/>
    <property type="match status" value="1"/>
</dbReference>
<dbReference type="InterPro" id="IPR029058">
    <property type="entry name" value="AB_hydrolase_fold"/>
</dbReference>
<dbReference type="SUPFAM" id="SSF53474">
    <property type="entry name" value="alpha/beta-Hydrolases"/>
    <property type="match status" value="1"/>
</dbReference>